<gene>
    <name evidence="3" type="ORF">H2677_11655</name>
</gene>
<reference evidence="3" key="1">
    <citation type="submission" date="2020-07" db="EMBL/GenBank/DDBJ databases">
        <title>Acinetobacter junii strain YR7 chromosome and plasmid pNDM-YR7.</title>
        <authorList>
            <person name="Tang B."/>
        </authorList>
    </citation>
    <scope>NUCLEOTIDE SEQUENCE</scope>
    <source>
        <strain evidence="3">YR7</strain>
    </source>
</reference>
<evidence type="ECO:0000313" key="4">
    <source>
        <dbReference type="Proteomes" id="UP000679388"/>
    </source>
</evidence>
<evidence type="ECO:0000259" key="2">
    <source>
        <dbReference type="Pfam" id="PF01035"/>
    </source>
</evidence>
<dbReference type="Gene3D" id="1.10.10.10">
    <property type="entry name" value="Winged helix-like DNA-binding domain superfamily/Winged helix DNA-binding domain"/>
    <property type="match status" value="1"/>
</dbReference>
<organism evidence="3 4">
    <name type="scientific">Acinetobacter junii</name>
    <dbReference type="NCBI Taxonomy" id="40215"/>
    <lineage>
        <taxon>Bacteria</taxon>
        <taxon>Pseudomonadati</taxon>
        <taxon>Pseudomonadota</taxon>
        <taxon>Gammaproteobacteria</taxon>
        <taxon>Moraxellales</taxon>
        <taxon>Moraxellaceae</taxon>
        <taxon>Acinetobacter</taxon>
    </lineage>
</organism>
<dbReference type="PANTHER" id="PTHR42942:SF1">
    <property type="entry name" value="ALKYLTRANSFERASE-LIKE PROTEIN 1"/>
    <property type="match status" value="1"/>
</dbReference>
<dbReference type="InterPro" id="IPR036388">
    <property type="entry name" value="WH-like_DNA-bd_sf"/>
</dbReference>
<evidence type="ECO:0000313" key="3">
    <source>
        <dbReference type="EMBL" id="QUY35906.1"/>
    </source>
</evidence>
<dbReference type="GeneID" id="70093179"/>
<proteinExistence type="predicted"/>
<dbReference type="Pfam" id="PF01035">
    <property type="entry name" value="DNA_binding_1"/>
    <property type="match status" value="1"/>
</dbReference>
<dbReference type="InterPro" id="IPR052520">
    <property type="entry name" value="ATL_DNA_repair"/>
</dbReference>
<dbReference type="AlphaFoldDB" id="A0AAX1MF92"/>
<dbReference type="CDD" id="cd06445">
    <property type="entry name" value="ATase"/>
    <property type="match status" value="1"/>
</dbReference>
<feature type="domain" description="Methylated-DNA-[protein]-cysteine S-methyltransferase DNA binding" evidence="2">
    <location>
        <begin position="7"/>
        <end position="89"/>
    </location>
</feature>
<sequence>MNDTNELQRQILEVVALIPFGKVATYGQIAQLAGLPKHSRLVGTVLKNLDEGSQLPWHRVINSQGKVSTTNLDEHGENRQLKLLKNEGILLENHKIKLKDYQWIF</sequence>
<dbReference type="RefSeq" id="WP_129263682.1">
    <property type="nucleotide sequence ID" value="NZ_CP059558.1"/>
</dbReference>
<dbReference type="GO" id="GO:0006281">
    <property type="term" value="P:DNA repair"/>
    <property type="evidence" value="ECO:0007669"/>
    <property type="project" value="InterPro"/>
</dbReference>
<dbReference type="Proteomes" id="UP000679388">
    <property type="component" value="Chromosome"/>
</dbReference>
<dbReference type="SUPFAM" id="SSF46767">
    <property type="entry name" value="Methylated DNA-protein cysteine methyltransferase, C-terminal domain"/>
    <property type="match status" value="1"/>
</dbReference>
<evidence type="ECO:0000256" key="1">
    <source>
        <dbReference type="ARBA" id="ARBA00022763"/>
    </source>
</evidence>
<keyword evidence="1" id="KW-0227">DNA damage</keyword>
<protein>
    <submittedName>
        <fullName evidence="3">MGMT family protein</fullName>
    </submittedName>
</protein>
<dbReference type="InterPro" id="IPR036217">
    <property type="entry name" value="MethylDNA_cys_MeTrfase_DNAb"/>
</dbReference>
<dbReference type="InterPro" id="IPR014048">
    <property type="entry name" value="MethylDNA_cys_MeTrfase_DNA-bd"/>
</dbReference>
<name>A0AAX1MF92_ACIJU</name>
<dbReference type="PANTHER" id="PTHR42942">
    <property type="entry name" value="6-O-METHYLGUANINE DNA METHYLTRANSFERASE"/>
    <property type="match status" value="1"/>
</dbReference>
<dbReference type="GO" id="GO:0003824">
    <property type="term" value="F:catalytic activity"/>
    <property type="evidence" value="ECO:0007669"/>
    <property type="project" value="InterPro"/>
</dbReference>
<dbReference type="EMBL" id="CP059558">
    <property type="protein sequence ID" value="QUY35906.1"/>
    <property type="molecule type" value="Genomic_DNA"/>
</dbReference>
<accession>A0AAX1MF92</accession>